<evidence type="ECO:0000256" key="6">
    <source>
        <dbReference type="ARBA" id="ARBA00023015"/>
    </source>
</evidence>
<dbReference type="FunFam" id="3.30.160.60:FF:000736">
    <property type="entry name" value="Zinc finger protein 423"/>
    <property type="match status" value="1"/>
</dbReference>
<dbReference type="InterPro" id="IPR013087">
    <property type="entry name" value="Znf_C2H2_type"/>
</dbReference>
<name>A0A1E3P9J1_WICAA</name>
<evidence type="ECO:0000256" key="1">
    <source>
        <dbReference type="ARBA" id="ARBA00004123"/>
    </source>
</evidence>
<protein>
    <recommendedName>
        <fullName evidence="11">C2H2-type domain-containing protein</fullName>
    </recommendedName>
</protein>
<evidence type="ECO:0000256" key="3">
    <source>
        <dbReference type="ARBA" id="ARBA00022737"/>
    </source>
</evidence>
<dbReference type="GO" id="GO:0000981">
    <property type="term" value="F:DNA-binding transcription factor activity, RNA polymerase II-specific"/>
    <property type="evidence" value="ECO:0007669"/>
    <property type="project" value="InterPro"/>
</dbReference>
<keyword evidence="4 9" id="KW-0863">Zinc-finger</keyword>
<evidence type="ECO:0000313" key="13">
    <source>
        <dbReference type="Proteomes" id="UP000094112"/>
    </source>
</evidence>
<dbReference type="GO" id="GO:0000978">
    <property type="term" value="F:RNA polymerase II cis-regulatory region sequence-specific DNA binding"/>
    <property type="evidence" value="ECO:0007669"/>
    <property type="project" value="InterPro"/>
</dbReference>
<dbReference type="EMBL" id="KV454208">
    <property type="protein sequence ID" value="ODQ62079.1"/>
    <property type="molecule type" value="Genomic_DNA"/>
</dbReference>
<evidence type="ECO:0000256" key="10">
    <source>
        <dbReference type="SAM" id="MobiDB-lite"/>
    </source>
</evidence>
<evidence type="ECO:0000313" key="12">
    <source>
        <dbReference type="EMBL" id="ODQ62079.1"/>
    </source>
</evidence>
<keyword evidence="13" id="KW-1185">Reference proteome</keyword>
<dbReference type="PANTHER" id="PTHR40626">
    <property type="entry name" value="MIP31509P"/>
    <property type="match status" value="1"/>
</dbReference>
<dbReference type="GO" id="GO:0000785">
    <property type="term" value="C:chromatin"/>
    <property type="evidence" value="ECO:0007669"/>
    <property type="project" value="TreeGrafter"/>
</dbReference>
<keyword evidence="2" id="KW-0479">Metal-binding</keyword>
<dbReference type="Gene3D" id="3.30.160.60">
    <property type="entry name" value="Classic Zinc Finger"/>
    <property type="match status" value="2"/>
</dbReference>
<keyword evidence="3" id="KW-0677">Repeat</keyword>
<dbReference type="PANTHER" id="PTHR40626:SF11">
    <property type="entry name" value="ZINC FINGER PROTEIN YPR022C"/>
    <property type="match status" value="1"/>
</dbReference>
<feature type="domain" description="C2H2-type" evidence="11">
    <location>
        <begin position="101"/>
        <end position="128"/>
    </location>
</feature>
<keyword evidence="5" id="KW-0862">Zinc</keyword>
<dbReference type="AlphaFoldDB" id="A0A1E3P9J1"/>
<organism evidence="12 13">
    <name type="scientific">Wickerhamomyces anomalus (strain ATCC 58044 / CBS 1984 / NCYC 433 / NRRL Y-366-8)</name>
    <name type="common">Yeast</name>
    <name type="synonym">Hansenula anomala</name>
    <dbReference type="NCBI Taxonomy" id="683960"/>
    <lineage>
        <taxon>Eukaryota</taxon>
        <taxon>Fungi</taxon>
        <taxon>Dikarya</taxon>
        <taxon>Ascomycota</taxon>
        <taxon>Saccharomycotina</taxon>
        <taxon>Saccharomycetes</taxon>
        <taxon>Phaffomycetales</taxon>
        <taxon>Wickerhamomycetaceae</taxon>
        <taxon>Wickerhamomyces</taxon>
    </lineage>
</organism>
<reference evidence="12 13" key="1">
    <citation type="journal article" date="2016" name="Proc. Natl. Acad. Sci. U.S.A.">
        <title>Comparative genomics of biotechnologically important yeasts.</title>
        <authorList>
            <person name="Riley R."/>
            <person name="Haridas S."/>
            <person name="Wolfe K.H."/>
            <person name="Lopes M.R."/>
            <person name="Hittinger C.T."/>
            <person name="Goeker M."/>
            <person name="Salamov A.A."/>
            <person name="Wisecaver J.H."/>
            <person name="Long T.M."/>
            <person name="Calvey C.H."/>
            <person name="Aerts A.L."/>
            <person name="Barry K.W."/>
            <person name="Choi C."/>
            <person name="Clum A."/>
            <person name="Coughlan A.Y."/>
            <person name="Deshpande S."/>
            <person name="Douglass A.P."/>
            <person name="Hanson S.J."/>
            <person name="Klenk H.-P."/>
            <person name="LaButti K.M."/>
            <person name="Lapidus A."/>
            <person name="Lindquist E.A."/>
            <person name="Lipzen A.M."/>
            <person name="Meier-Kolthoff J.P."/>
            <person name="Ohm R.A."/>
            <person name="Otillar R.P."/>
            <person name="Pangilinan J.L."/>
            <person name="Peng Y."/>
            <person name="Rokas A."/>
            <person name="Rosa C.A."/>
            <person name="Scheuner C."/>
            <person name="Sibirny A.A."/>
            <person name="Slot J.C."/>
            <person name="Stielow J.B."/>
            <person name="Sun H."/>
            <person name="Kurtzman C.P."/>
            <person name="Blackwell M."/>
            <person name="Grigoriev I.V."/>
            <person name="Jeffries T.W."/>
        </authorList>
    </citation>
    <scope>NUCLEOTIDE SEQUENCE [LARGE SCALE GENOMIC DNA]</scope>
    <source>
        <strain evidence="13">ATCC 58044 / CBS 1984 / NCYC 433 / NRRL Y-366-8</strain>
    </source>
</reference>
<feature type="domain" description="C2H2-type" evidence="11">
    <location>
        <begin position="72"/>
        <end position="100"/>
    </location>
</feature>
<evidence type="ECO:0000256" key="8">
    <source>
        <dbReference type="ARBA" id="ARBA00023242"/>
    </source>
</evidence>
<dbReference type="SMART" id="SM00355">
    <property type="entry name" value="ZnF_C2H2"/>
    <property type="match status" value="2"/>
</dbReference>
<keyword evidence="7" id="KW-0804">Transcription</keyword>
<dbReference type="PROSITE" id="PS00028">
    <property type="entry name" value="ZINC_FINGER_C2H2_1"/>
    <property type="match status" value="2"/>
</dbReference>
<dbReference type="PROSITE" id="PS50157">
    <property type="entry name" value="ZINC_FINGER_C2H2_2"/>
    <property type="match status" value="2"/>
</dbReference>
<gene>
    <name evidence="12" type="ORF">WICANDRAFT_27336</name>
</gene>
<feature type="compositionally biased region" description="Low complexity" evidence="10">
    <location>
        <begin position="17"/>
        <end position="32"/>
    </location>
</feature>
<dbReference type="GO" id="GO:0005634">
    <property type="term" value="C:nucleus"/>
    <property type="evidence" value="ECO:0007669"/>
    <property type="project" value="UniProtKB-SubCell"/>
</dbReference>
<feature type="region of interest" description="Disordered" evidence="10">
    <location>
        <begin position="1"/>
        <end position="64"/>
    </location>
</feature>
<dbReference type="Proteomes" id="UP000094112">
    <property type="component" value="Unassembled WGS sequence"/>
</dbReference>
<dbReference type="OrthoDB" id="654211at2759"/>
<dbReference type="GeneID" id="30198606"/>
<keyword evidence="6" id="KW-0805">Transcription regulation</keyword>
<feature type="compositionally biased region" description="Polar residues" evidence="10">
    <location>
        <begin position="1"/>
        <end position="12"/>
    </location>
</feature>
<dbReference type="STRING" id="683960.A0A1E3P9J1"/>
<dbReference type="InterPro" id="IPR051059">
    <property type="entry name" value="VerF-like"/>
</dbReference>
<keyword evidence="8" id="KW-0539">Nucleus</keyword>
<comment type="subcellular location">
    <subcellularLocation>
        <location evidence="1">Nucleus</location>
    </subcellularLocation>
</comment>
<dbReference type="SUPFAM" id="SSF57667">
    <property type="entry name" value="beta-beta-alpha zinc fingers"/>
    <property type="match status" value="1"/>
</dbReference>
<evidence type="ECO:0000256" key="7">
    <source>
        <dbReference type="ARBA" id="ARBA00023163"/>
    </source>
</evidence>
<dbReference type="RefSeq" id="XP_019041286.1">
    <property type="nucleotide sequence ID" value="XM_019181360.1"/>
</dbReference>
<dbReference type="InterPro" id="IPR036236">
    <property type="entry name" value="Znf_C2H2_sf"/>
</dbReference>
<proteinExistence type="predicted"/>
<evidence type="ECO:0000256" key="4">
    <source>
        <dbReference type="ARBA" id="ARBA00022771"/>
    </source>
</evidence>
<accession>A0A1E3P9J1</accession>
<evidence type="ECO:0000256" key="5">
    <source>
        <dbReference type="ARBA" id="ARBA00022833"/>
    </source>
</evidence>
<evidence type="ECO:0000256" key="2">
    <source>
        <dbReference type="ARBA" id="ARBA00022723"/>
    </source>
</evidence>
<evidence type="ECO:0000259" key="11">
    <source>
        <dbReference type="PROSITE" id="PS50157"/>
    </source>
</evidence>
<dbReference type="FunFam" id="3.30.160.60:FF:000141">
    <property type="entry name" value="C2H2 zinc finger protein"/>
    <property type="match status" value="1"/>
</dbReference>
<evidence type="ECO:0000256" key="9">
    <source>
        <dbReference type="PROSITE-ProRule" id="PRU00042"/>
    </source>
</evidence>
<dbReference type="GO" id="GO:0008270">
    <property type="term" value="F:zinc ion binding"/>
    <property type="evidence" value="ECO:0007669"/>
    <property type="project" value="UniProtKB-KW"/>
</dbReference>
<sequence>MTSSNAPTQQQQPLPPRESISSSSSLPTLPEEGSLDKLNFTPQPPADYQPPLHEPTRRGRKPSLAYDATKQFVCTYCSRRFRRQEHLKRHFRSLHTNEKPFNCELCGKKFSRSDNLAQHIKTHGNDEN</sequence>
<dbReference type="Pfam" id="PF00096">
    <property type="entry name" value="zf-C2H2"/>
    <property type="match status" value="2"/>
</dbReference>